<sequence length="150" mass="15907">MSIVPLKWFLMKQQVITLECACLQVSCILSTTHQVLQLPAIPQNMEIAFCSTSVSSTPPSLLRPSSGSALSLLQVHQTHPQSLGISFHSICQIGAPSSFPINGLVINAGTGQSRVLSSTQSGIGTSLSHSRGSQQYVVKVVKDFCAITLA</sequence>
<evidence type="ECO:0000313" key="2">
    <source>
        <dbReference type="Proteomes" id="UP000054988"/>
    </source>
</evidence>
<dbReference type="EMBL" id="LATX01001937">
    <property type="protein sequence ID" value="KTB36004.1"/>
    <property type="molecule type" value="Genomic_DNA"/>
</dbReference>
<comment type="caution">
    <text evidence="1">The sequence shown here is derived from an EMBL/GenBank/DDBJ whole genome shotgun (WGS) entry which is preliminary data.</text>
</comment>
<dbReference type="AlphaFoldDB" id="A0A0W0FIE4"/>
<reference evidence="1 2" key="1">
    <citation type="submission" date="2015-12" db="EMBL/GenBank/DDBJ databases">
        <title>Draft genome sequence of Moniliophthora roreri, the causal agent of frosty pod rot of cacao.</title>
        <authorList>
            <person name="Aime M.C."/>
            <person name="Diaz-Valderrama J.R."/>
            <person name="Kijpornyongpan T."/>
            <person name="Phillips-Mora W."/>
        </authorList>
    </citation>
    <scope>NUCLEOTIDE SEQUENCE [LARGE SCALE GENOMIC DNA]</scope>
    <source>
        <strain evidence="1 2">MCA 2952</strain>
    </source>
</reference>
<name>A0A0W0FIE4_MONRR</name>
<evidence type="ECO:0000313" key="1">
    <source>
        <dbReference type="EMBL" id="KTB36004.1"/>
    </source>
</evidence>
<proteinExistence type="predicted"/>
<protein>
    <submittedName>
        <fullName evidence="1">Uncharacterized protein</fullName>
    </submittedName>
</protein>
<accession>A0A0W0FIE4</accession>
<gene>
    <name evidence="1" type="ORF">WG66_11415</name>
</gene>
<organism evidence="1 2">
    <name type="scientific">Moniliophthora roreri</name>
    <name type="common">Frosty pod rot fungus</name>
    <name type="synonym">Monilia roreri</name>
    <dbReference type="NCBI Taxonomy" id="221103"/>
    <lineage>
        <taxon>Eukaryota</taxon>
        <taxon>Fungi</taxon>
        <taxon>Dikarya</taxon>
        <taxon>Basidiomycota</taxon>
        <taxon>Agaricomycotina</taxon>
        <taxon>Agaricomycetes</taxon>
        <taxon>Agaricomycetidae</taxon>
        <taxon>Agaricales</taxon>
        <taxon>Marasmiineae</taxon>
        <taxon>Marasmiaceae</taxon>
        <taxon>Moniliophthora</taxon>
    </lineage>
</organism>
<dbReference type="Proteomes" id="UP000054988">
    <property type="component" value="Unassembled WGS sequence"/>
</dbReference>